<name>A0A9D1JUF5_9FIRM</name>
<comment type="caution">
    <text evidence="1">The sequence shown here is derived from an EMBL/GenBank/DDBJ whole genome shotgun (WGS) entry which is preliminary data.</text>
</comment>
<protein>
    <submittedName>
        <fullName evidence="1">Uncharacterized protein</fullName>
    </submittedName>
</protein>
<accession>A0A9D1JUF5</accession>
<evidence type="ECO:0000313" key="2">
    <source>
        <dbReference type="Proteomes" id="UP000824001"/>
    </source>
</evidence>
<reference evidence="1" key="2">
    <citation type="journal article" date="2021" name="PeerJ">
        <title>Extensive microbial diversity within the chicken gut microbiome revealed by metagenomics and culture.</title>
        <authorList>
            <person name="Gilroy R."/>
            <person name="Ravi A."/>
            <person name="Getino M."/>
            <person name="Pursley I."/>
            <person name="Horton D.L."/>
            <person name="Alikhan N.F."/>
            <person name="Baker D."/>
            <person name="Gharbi K."/>
            <person name="Hall N."/>
            <person name="Watson M."/>
            <person name="Adriaenssens E.M."/>
            <person name="Foster-Nyarko E."/>
            <person name="Jarju S."/>
            <person name="Secka A."/>
            <person name="Antonio M."/>
            <person name="Oren A."/>
            <person name="Chaudhuri R.R."/>
            <person name="La Ragione R."/>
            <person name="Hildebrand F."/>
            <person name="Pallen M.J."/>
        </authorList>
    </citation>
    <scope>NUCLEOTIDE SEQUENCE</scope>
    <source>
        <strain evidence="1">ChiHjej10B9-9673</strain>
    </source>
</reference>
<gene>
    <name evidence="1" type="ORF">IAC18_01430</name>
</gene>
<dbReference type="Proteomes" id="UP000824001">
    <property type="component" value="Unassembled WGS sequence"/>
</dbReference>
<dbReference type="AlphaFoldDB" id="A0A9D1JUF5"/>
<reference evidence="1" key="1">
    <citation type="submission" date="2020-10" db="EMBL/GenBank/DDBJ databases">
        <authorList>
            <person name="Gilroy R."/>
        </authorList>
    </citation>
    <scope>NUCLEOTIDE SEQUENCE</scope>
    <source>
        <strain evidence="1">ChiHjej10B9-9673</strain>
    </source>
</reference>
<evidence type="ECO:0000313" key="1">
    <source>
        <dbReference type="EMBL" id="HIS66201.1"/>
    </source>
</evidence>
<dbReference type="EMBL" id="DVJK01000040">
    <property type="protein sequence ID" value="HIS66201.1"/>
    <property type="molecule type" value="Genomic_DNA"/>
</dbReference>
<organism evidence="1 2">
    <name type="scientific">Candidatus Scatomorpha merdipullorum</name>
    <dbReference type="NCBI Taxonomy" id="2840927"/>
    <lineage>
        <taxon>Bacteria</taxon>
        <taxon>Bacillati</taxon>
        <taxon>Bacillota</taxon>
        <taxon>Clostridia</taxon>
        <taxon>Eubacteriales</taxon>
        <taxon>Candidatus Scatomorpha</taxon>
    </lineage>
</organism>
<proteinExistence type="predicted"/>
<sequence length="136" mass="15071">MAYVGDIFEAAMGLMDELSAEGEAQTSDTAEYVLRTPAIINMLAGELKMLTGEREDWLPVESLDDTAPVADTSYALSALPYGLAANLLVDENPSAASFYQQRYEELRAYYLSRFRASVDDIERLYGGVEYGEFAAW</sequence>